<proteinExistence type="predicted"/>
<sequence length="86" mass="9733">MLADDFSKHLRRLKRKPHMNTRKTEITTSVTAQLNISSVDGGVVDFMTKYLYGLPCVTTPSLYLTGLKRIIMLVSLQNTSVIVIEY</sequence>
<feature type="compositionally biased region" description="Basic residues" evidence="1">
    <location>
        <begin position="9"/>
        <end position="21"/>
    </location>
</feature>
<gene>
    <name evidence="2" type="ORF">OUZ56_002062</name>
</gene>
<dbReference type="EMBL" id="JAOYFB010000036">
    <property type="protein sequence ID" value="KAK4020066.1"/>
    <property type="molecule type" value="Genomic_DNA"/>
</dbReference>
<organism evidence="2 3">
    <name type="scientific">Daphnia magna</name>
    <dbReference type="NCBI Taxonomy" id="35525"/>
    <lineage>
        <taxon>Eukaryota</taxon>
        <taxon>Metazoa</taxon>
        <taxon>Ecdysozoa</taxon>
        <taxon>Arthropoda</taxon>
        <taxon>Crustacea</taxon>
        <taxon>Branchiopoda</taxon>
        <taxon>Diplostraca</taxon>
        <taxon>Cladocera</taxon>
        <taxon>Anomopoda</taxon>
        <taxon>Daphniidae</taxon>
        <taxon>Daphnia</taxon>
    </lineage>
</organism>
<evidence type="ECO:0000313" key="2">
    <source>
        <dbReference type="EMBL" id="KAK4020066.1"/>
    </source>
</evidence>
<name>A0ABR0A4K1_9CRUS</name>
<dbReference type="Proteomes" id="UP001234178">
    <property type="component" value="Unassembled WGS sequence"/>
</dbReference>
<keyword evidence="3" id="KW-1185">Reference proteome</keyword>
<feature type="region of interest" description="Disordered" evidence="1">
    <location>
        <begin position="1"/>
        <end position="24"/>
    </location>
</feature>
<evidence type="ECO:0000313" key="3">
    <source>
        <dbReference type="Proteomes" id="UP001234178"/>
    </source>
</evidence>
<reference evidence="2 3" key="1">
    <citation type="journal article" date="2023" name="Nucleic Acids Res.">
        <title>The hologenome of Daphnia magna reveals possible DNA methylation and microbiome-mediated evolution of the host genome.</title>
        <authorList>
            <person name="Chaturvedi A."/>
            <person name="Li X."/>
            <person name="Dhandapani V."/>
            <person name="Marshall H."/>
            <person name="Kissane S."/>
            <person name="Cuenca-Cambronero M."/>
            <person name="Asole G."/>
            <person name="Calvet F."/>
            <person name="Ruiz-Romero M."/>
            <person name="Marangio P."/>
            <person name="Guigo R."/>
            <person name="Rago D."/>
            <person name="Mirbahai L."/>
            <person name="Eastwood N."/>
            <person name="Colbourne J.K."/>
            <person name="Zhou J."/>
            <person name="Mallon E."/>
            <person name="Orsini L."/>
        </authorList>
    </citation>
    <scope>NUCLEOTIDE SEQUENCE [LARGE SCALE GENOMIC DNA]</scope>
    <source>
        <strain evidence="2">LRV0_1</strain>
    </source>
</reference>
<evidence type="ECO:0000256" key="1">
    <source>
        <dbReference type="SAM" id="MobiDB-lite"/>
    </source>
</evidence>
<comment type="caution">
    <text evidence="2">The sequence shown here is derived from an EMBL/GenBank/DDBJ whole genome shotgun (WGS) entry which is preliminary data.</text>
</comment>
<protein>
    <submittedName>
        <fullName evidence="2">Uncharacterized protein</fullName>
    </submittedName>
</protein>
<accession>A0ABR0A4K1</accession>